<dbReference type="EMBL" id="JACRSQ010000012">
    <property type="protein sequence ID" value="MBC8543712.1"/>
    <property type="molecule type" value="Genomic_DNA"/>
</dbReference>
<evidence type="ECO:0000313" key="9">
    <source>
        <dbReference type="Proteomes" id="UP000657006"/>
    </source>
</evidence>
<keyword evidence="3" id="KW-0732">Signal</keyword>
<dbReference type="InterPro" id="IPR019931">
    <property type="entry name" value="LPXTG_anchor"/>
</dbReference>
<comment type="caution">
    <text evidence="8">The sequence shown here is derived from an EMBL/GenBank/DDBJ whole genome shotgun (WGS) entry which is preliminary data.</text>
</comment>
<accession>A0A926DU14</accession>
<organism evidence="8 9">
    <name type="scientific">Bianquea renquensis</name>
    <dbReference type="NCBI Taxonomy" id="2763661"/>
    <lineage>
        <taxon>Bacteria</taxon>
        <taxon>Bacillati</taxon>
        <taxon>Bacillota</taxon>
        <taxon>Clostridia</taxon>
        <taxon>Eubacteriales</taxon>
        <taxon>Bianqueaceae</taxon>
        <taxon>Bianquea</taxon>
    </lineage>
</organism>
<keyword evidence="1" id="KW-0134">Cell wall</keyword>
<keyword evidence="6" id="KW-0812">Transmembrane</keyword>
<evidence type="ECO:0000256" key="4">
    <source>
        <dbReference type="ARBA" id="ARBA00023088"/>
    </source>
</evidence>
<feature type="transmembrane region" description="Helical" evidence="6">
    <location>
        <begin position="1326"/>
        <end position="1344"/>
    </location>
</feature>
<feature type="compositionally biased region" description="Acidic residues" evidence="5">
    <location>
        <begin position="1274"/>
        <end position="1290"/>
    </location>
</feature>
<evidence type="ECO:0000256" key="1">
    <source>
        <dbReference type="ARBA" id="ARBA00022512"/>
    </source>
</evidence>
<gene>
    <name evidence="8" type="ORF">H8730_09155</name>
</gene>
<evidence type="ECO:0000313" key="8">
    <source>
        <dbReference type="EMBL" id="MBC8543712.1"/>
    </source>
</evidence>
<dbReference type="RefSeq" id="WP_177715702.1">
    <property type="nucleotide sequence ID" value="NZ_JACRSQ010000012.1"/>
</dbReference>
<reference evidence="8" key="1">
    <citation type="submission" date="2020-08" db="EMBL/GenBank/DDBJ databases">
        <title>Genome public.</title>
        <authorList>
            <person name="Liu C."/>
            <person name="Sun Q."/>
        </authorList>
    </citation>
    <scope>NUCLEOTIDE SEQUENCE</scope>
    <source>
        <strain evidence="8">NSJ-32</strain>
    </source>
</reference>
<evidence type="ECO:0000259" key="7">
    <source>
        <dbReference type="PROSITE" id="PS50847"/>
    </source>
</evidence>
<protein>
    <submittedName>
        <fullName evidence="8">Ig domain-containing protein</fullName>
    </submittedName>
</protein>
<dbReference type="InterPro" id="IPR017853">
    <property type="entry name" value="GH"/>
</dbReference>
<dbReference type="Gene3D" id="2.60.40.1080">
    <property type="match status" value="2"/>
</dbReference>
<keyword evidence="9" id="KW-1185">Reference proteome</keyword>
<keyword evidence="4" id="KW-0572">Peptidoglycan-anchor</keyword>
<dbReference type="InterPro" id="IPR003343">
    <property type="entry name" value="Big_2"/>
</dbReference>
<proteinExistence type="predicted"/>
<dbReference type="InterPro" id="IPR008964">
    <property type="entry name" value="Invasin/intimin_cell_adhesion"/>
</dbReference>
<dbReference type="SUPFAM" id="SSF49373">
    <property type="entry name" value="Invasin/intimin cell-adhesion fragments"/>
    <property type="match status" value="2"/>
</dbReference>
<dbReference type="Proteomes" id="UP000657006">
    <property type="component" value="Unassembled WGS sequence"/>
</dbReference>
<evidence type="ECO:0000256" key="6">
    <source>
        <dbReference type="SAM" id="Phobius"/>
    </source>
</evidence>
<evidence type="ECO:0000256" key="3">
    <source>
        <dbReference type="ARBA" id="ARBA00022729"/>
    </source>
</evidence>
<keyword evidence="6" id="KW-0472">Membrane</keyword>
<evidence type="ECO:0000256" key="5">
    <source>
        <dbReference type="SAM" id="MobiDB-lite"/>
    </source>
</evidence>
<dbReference type="Gene3D" id="3.20.20.80">
    <property type="entry name" value="Glycosidases"/>
    <property type="match status" value="1"/>
</dbReference>
<name>A0A926DU14_9FIRM</name>
<evidence type="ECO:0000256" key="2">
    <source>
        <dbReference type="ARBA" id="ARBA00022525"/>
    </source>
</evidence>
<dbReference type="SUPFAM" id="SSF51445">
    <property type="entry name" value="(Trans)glycosidases"/>
    <property type="match status" value="1"/>
</dbReference>
<feature type="region of interest" description="Disordered" evidence="5">
    <location>
        <begin position="1256"/>
        <end position="1321"/>
    </location>
</feature>
<keyword evidence="2" id="KW-0964">Secreted</keyword>
<dbReference type="PROSITE" id="PS50847">
    <property type="entry name" value="GRAM_POS_ANCHORING"/>
    <property type="match status" value="1"/>
</dbReference>
<feature type="domain" description="Gram-positive cocci surface proteins LPxTG" evidence="7">
    <location>
        <begin position="1316"/>
        <end position="1346"/>
    </location>
</feature>
<keyword evidence="6" id="KW-1133">Transmembrane helix</keyword>
<sequence>MRKRVVSLVVLLVLMLIFALESSVFAIEFSRGSDENSEIKQSAAYFREDFGNGLGDWSVNYQMAVNAAGQLATTVSNGVCKVVSPLDFAVKDMILEYDMQISSNAADNFMFVTDLRCEDKVDAVRIILYKNAITVISSTASGTARQVYSKSVVDFDEMYRVRVKLIGNSLSYEIKNAAQDEFEKIFKVDGMTLDQKGQFSFLVSNTDALIDNIFVTNLDVVTEQNTYYSEDFKNGLDDWSVKYQMEVNVEGQLATTVNEGVCKVVSPSDFAVENMILEYDMQISANAANNFMFVTDLRCEDKVDAVRIILYKDAMTVIASTMSGPARQVCNESVINFDTVYRVRIKLVDDTLIYEIRSVDEEEFVTIFEMSGIMLSQKGQFSFLVSNAEALIDNVSLVNLDDDEIQFEKAYYYINTGTTASLDFWNRGNHNVVFSSSNHSVATVDNEGNVTAIAKGEAYITVATINGDESSMCKVISTKPVTNVVLHKNTMQLEVGESEELLGYIVPNDATNTLIYWEVEDPEIISLTGIRSSARGVTALKPGQTKIKVTSDEGGYVSICNVTVTEKTIPDSKNATLYFDGYKREIPEYIYGNIETTTLYQASAGMLNQNRNIETEKANELYKMQLNKETGFQFLRSYVHWYDWQTGYPTNVSDEQRGNLIAYPLQYYFENADAVNMPICIGINVNQDVETAFEGIKKIKELSDGRPFWIEYGNELYAISAEEIVANVDVYVRKLRELNNLVKAYDPNIKIGVPLLALSADRAIKNDPNNWVRSEDDWEYTQGARALEWNKALAQNPDCYDAIVVHYYSGIHNFTDIKPKDLLRIHLKDVLLQGFSTEAMLKRQYPGKELWVTEYGVLSYNVQVGADEAERGRRQYCKSLGNAITYLVTFLEQLKNGATLTSAASIIGGNGFECYQVVGNNALFSENELVKLPNGYLYEKFSPIINSSTHYYDLMQKEGTVYTSQIDLNGERIDVLSPDILAYGFGDDSKANYILLINQYENPTTVTIEGTDVTPLWVYEGTYGAYPYWTNNPNSRMSDVPQHIDVPVDLEGIPQENIELPPFSITCVGVSKGINDGISAQLREKLSDTIVLKSSASQALGINGEIFYVDSFDSTVQTVMVDGQLFVPARALLTNDNILVSYDSVEQQMSAVRIAEDGNSYSSVFDIRENEIMIDRLEIFPEGGGGVIYEGGRTISLETQLPGSVEELYLPLEIIAQITGRCVINCGEGVYLLSKSAIVLNSEEIQILSMALRNPTGEEAGEETDSGLSAGEMPIEDMSSDDSSSDSAEEESPRPKADGTVTDFEGYVKEESGVTLPKTGDNDNPALWAVVTVSSLMLILLVLIRR</sequence>
<dbReference type="Pfam" id="PF02368">
    <property type="entry name" value="Big_2"/>
    <property type="match status" value="2"/>
</dbReference>
<dbReference type="SMART" id="SM00635">
    <property type="entry name" value="BID_2"/>
    <property type="match status" value="2"/>
</dbReference>